<organism evidence="11 12">
    <name type="scientific">Cymbomonas tetramitiformis</name>
    <dbReference type="NCBI Taxonomy" id="36881"/>
    <lineage>
        <taxon>Eukaryota</taxon>
        <taxon>Viridiplantae</taxon>
        <taxon>Chlorophyta</taxon>
        <taxon>Pyramimonadophyceae</taxon>
        <taxon>Pyramimonadales</taxon>
        <taxon>Pyramimonadaceae</taxon>
        <taxon>Cymbomonas</taxon>
    </lineage>
</organism>
<dbReference type="Proteomes" id="UP001190700">
    <property type="component" value="Unassembled WGS sequence"/>
</dbReference>
<proteinExistence type="inferred from homology"/>
<dbReference type="GO" id="GO:0000139">
    <property type="term" value="C:Golgi membrane"/>
    <property type="evidence" value="ECO:0007669"/>
    <property type="project" value="UniProtKB-SubCell"/>
</dbReference>
<comment type="similarity">
    <text evidence="2">Belongs to the glycosyltransferase 29 family.</text>
</comment>
<reference evidence="11 12" key="1">
    <citation type="journal article" date="2015" name="Genome Biol. Evol.">
        <title>Comparative Genomics of a Bacterivorous Green Alga Reveals Evolutionary Causalities and Consequences of Phago-Mixotrophic Mode of Nutrition.</title>
        <authorList>
            <person name="Burns J.A."/>
            <person name="Paasch A."/>
            <person name="Narechania A."/>
            <person name="Kim E."/>
        </authorList>
    </citation>
    <scope>NUCLEOTIDE SEQUENCE [LARGE SCALE GENOMIC DNA]</scope>
    <source>
        <strain evidence="11 12">PLY_AMNH</strain>
    </source>
</reference>
<evidence type="ECO:0000256" key="3">
    <source>
        <dbReference type="ARBA" id="ARBA00022676"/>
    </source>
</evidence>
<keyword evidence="3" id="KW-0328">Glycosyltransferase</keyword>
<keyword evidence="8" id="KW-0333">Golgi apparatus</keyword>
<dbReference type="Gene3D" id="3.90.1480.20">
    <property type="entry name" value="Glycosyl transferase family 29"/>
    <property type="match status" value="1"/>
</dbReference>
<keyword evidence="5" id="KW-0812">Transmembrane</keyword>
<keyword evidence="10" id="KW-0325">Glycoprotein</keyword>
<evidence type="ECO:0000256" key="7">
    <source>
        <dbReference type="ARBA" id="ARBA00022989"/>
    </source>
</evidence>
<keyword evidence="6" id="KW-0735">Signal-anchor</keyword>
<evidence type="ECO:0000256" key="2">
    <source>
        <dbReference type="ARBA" id="ARBA00006003"/>
    </source>
</evidence>
<accession>A0AAE0EWU7</accession>
<evidence type="ECO:0000256" key="1">
    <source>
        <dbReference type="ARBA" id="ARBA00004323"/>
    </source>
</evidence>
<protein>
    <submittedName>
        <fullName evidence="11">Uncharacterized protein</fullName>
    </submittedName>
</protein>
<evidence type="ECO:0000256" key="10">
    <source>
        <dbReference type="ARBA" id="ARBA00023180"/>
    </source>
</evidence>
<keyword evidence="12" id="KW-1185">Reference proteome</keyword>
<evidence type="ECO:0000313" key="11">
    <source>
        <dbReference type="EMBL" id="KAK3243681.1"/>
    </source>
</evidence>
<evidence type="ECO:0000256" key="6">
    <source>
        <dbReference type="ARBA" id="ARBA00022968"/>
    </source>
</evidence>
<evidence type="ECO:0000256" key="8">
    <source>
        <dbReference type="ARBA" id="ARBA00023034"/>
    </source>
</evidence>
<name>A0AAE0EWU7_9CHLO</name>
<dbReference type="AlphaFoldDB" id="A0AAE0EWU7"/>
<comment type="subcellular location">
    <subcellularLocation>
        <location evidence="1">Golgi apparatus membrane</location>
        <topology evidence="1">Single-pass type II membrane protein</topology>
    </subcellularLocation>
</comment>
<evidence type="ECO:0000256" key="9">
    <source>
        <dbReference type="ARBA" id="ARBA00023136"/>
    </source>
</evidence>
<evidence type="ECO:0000256" key="4">
    <source>
        <dbReference type="ARBA" id="ARBA00022679"/>
    </source>
</evidence>
<evidence type="ECO:0000256" key="5">
    <source>
        <dbReference type="ARBA" id="ARBA00022692"/>
    </source>
</evidence>
<keyword evidence="9" id="KW-0472">Membrane</keyword>
<comment type="caution">
    <text evidence="11">The sequence shown here is derived from an EMBL/GenBank/DDBJ whole genome shotgun (WGS) entry which is preliminary data.</text>
</comment>
<gene>
    <name evidence="11" type="ORF">CYMTET_46677</name>
</gene>
<keyword evidence="7" id="KW-1133">Transmembrane helix</keyword>
<sequence>MYCKVFDLSHTWGWHGFNSWRQMTSGAHALLLFERLCDTVSLYGMTAYPSKGPDQYAGRDKKSSSGRQWHDWTGESLTWRLMHAGGRAALCSA</sequence>
<dbReference type="InterPro" id="IPR038578">
    <property type="entry name" value="GT29-like_sf"/>
</dbReference>
<dbReference type="InterPro" id="IPR001675">
    <property type="entry name" value="Glyco_trans_29"/>
</dbReference>
<dbReference type="Pfam" id="PF00777">
    <property type="entry name" value="Glyco_transf_29"/>
    <property type="match status" value="1"/>
</dbReference>
<keyword evidence="4" id="KW-0808">Transferase</keyword>
<dbReference type="GO" id="GO:0008373">
    <property type="term" value="F:sialyltransferase activity"/>
    <property type="evidence" value="ECO:0007669"/>
    <property type="project" value="InterPro"/>
</dbReference>
<dbReference type="EMBL" id="LGRX02032712">
    <property type="protein sequence ID" value="KAK3243681.1"/>
    <property type="molecule type" value="Genomic_DNA"/>
</dbReference>
<evidence type="ECO:0000313" key="12">
    <source>
        <dbReference type="Proteomes" id="UP001190700"/>
    </source>
</evidence>